<dbReference type="InterPro" id="IPR002931">
    <property type="entry name" value="Transglutaminase-like"/>
</dbReference>
<dbReference type="Pfam" id="PF01841">
    <property type="entry name" value="Transglut_core"/>
    <property type="match status" value="1"/>
</dbReference>
<feature type="domain" description="Transglutaminase-like" evidence="2">
    <location>
        <begin position="110"/>
        <end position="177"/>
    </location>
</feature>
<dbReference type="SUPFAM" id="SSF54001">
    <property type="entry name" value="Cysteine proteinases"/>
    <property type="match status" value="1"/>
</dbReference>
<dbReference type="EMBL" id="JBHUMD010000029">
    <property type="protein sequence ID" value="MFD2603531.1"/>
    <property type="molecule type" value="Genomic_DNA"/>
</dbReference>
<sequence>MKNIFKLFNTILLLFIGFHVNAQDYAKVDSIVNAYPKSFSSPDKLAEQINKDFKRDDEKARAIFTWIATNIKYDYAAYGVNERPIGFTYKTQAEKEAKQKAMKQELAQKTLKSKKGVCQGYSTLYLVVAEKTGLECEIIPGTSKSHPSHIGKAPGASDHAWNAVKIGNEWKLLDTTWGAGTVTGEKPEFKFKFNDRYFFSDPDTFFLNHFPDDKRWLLTDKTEKDFANLPLYYGDYLMKGYEFTAPEAGVFKAVSSGFIEFKVNNLKPGDMVHYAYSRDRIIKEIKPEFKGETAIFKVPLNNGSVGTLTIYINQKSIASYRINKA</sequence>
<dbReference type="RefSeq" id="WP_379822358.1">
    <property type="nucleotide sequence ID" value="NZ_JBHUMD010000029.1"/>
</dbReference>
<dbReference type="SMART" id="SM00460">
    <property type="entry name" value="TGc"/>
    <property type="match status" value="1"/>
</dbReference>
<dbReference type="PANTHER" id="PTHR46333">
    <property type="entry name" value="CYTOKINESIS PROTEIN 3"/>
    <property type="match status" value="1"/>
</dbReference>
<keyword evidence="4" id="KW-1185">Reference proteome</keyword>
<evidence type="ECO:0000256" key="1">
    <source>
        <dbReference type="SAM" id="SignalP"/>
    </source>
</evidence>
<dbReference type="InterPro" id="IPR038765">
    <property type="entry name" value="Papain-like_cys_pep_sf"/>
</dbReference>
<evidence type="ECO:0000313" key="3">
    <source>
        <dbReference type="EMBL" id="MFD2603531.1"/>
    </source>
</evidence>
<gene>
    <name evidence="3" type="ORF">ACFSR3_15810</name>
</gene>
<feature type="signal peptide" evidence="1">
    <location>
        <begin position="1"/>
        <end position="22"/>
    </location>
</feature>
<proteinExistence type="predicted"/>
<dbReference type="Proteomes" id="UP001597480">
    <property type="component" value="Unassembled WGS sequence"/>
</dbReference>
<evidence type="ECO:0000313" key="4">
    <source>
        <dbReference type="Proteomes" id="UP001597480"/>
    </source>
</evidence>
<feature type="chain" id="PRO_5045537214" evidence="1">
    <location>
        <begin position="23"/>
        <end position="325"/>
    </location>
</feature>
<comment type="caution">
    <text evidence="3">The sequence shown here is derived from an EMBL/GenBank/DDBJ whole genome shotgun (WGS) entry which is preliminary data.</text>
</comment>
<keyword evidence="1" id="KW-0732">Signal</keyword>
<reference evidence="4" key="1">
    <citation type="journal article" date="2019" name="Int. J. Syst. Evol. Microbiol.">
        <title>The Global Catalogue of Microorganisms (GCM) 10K type strain sequencing project: providing services to taxonomists for standard genome sequencing and annotation.</title>
        <authorList>
            <consortium name="The Broad Institute Genomics Platform"/>
            <consortium name="The Broad Institute Genome Sequencing Center for Infectious Disease"/>
            <person name="Wu L."/>
            <person name="Ma J."/>
        </authorList>
    </citation>
    <scope>NUCLEOTIDE SEQUENCE [LARGE SCALE GENOMIC DNA]</scope>
    <source>
        <strain evidence="4">KCTC 42107</strain>
    </source>
</reference>
<dbReference type="PANTHER" id="PTHR46333:SF2">
    <property type="entry name" value="CYTOKINESIS PROTEIN 3"/>
    <property type="match status" value="1"/>
</dbReference>
<accession>A0ABW5NWY3</accession>
<dbReference type="InterPro" id="IPR052557">
    <property type="entry name" value="CAP/Cytokinesis_protein"/>
</dbReference>
<evidence type="ECO:0000259" key="2">
    <source>
        <dbReference type="SMART" id="SM00460"/>
    </source>
</evidence>
<name>A0ABW5NWY3_9FLAO</name>
<protein>
    <submittedName>
        <fullName evidence="3">Transglutaminase domain-containing protein</fullName>
    </submittedName>
</protein>
<organism evidence="3 4">
    <name type="scientific">Flavobacterium suzhouense</name>
    <dbReference type="NCBI Taxonomy" id="1529638"/>
    <lineage>
        <taxon>Bacteria</taxon>
        <taxon>Pseudomonadati</taxon>
        <taxon>Bacteroidota</taxon>
        <taxon>Flavobacteriia</taxon>
        <taxon>Flavobacteriales</taxon>
        <taxon>Flavobacteriaceae</taxon>
        <taxon>Flavobacterium</taxon>
    </lineage>
</organism>
<dbReference type="Gene3D" id="3.10.620.30">
    <property type="match status" value="1"/>
</dbReference>